<dbReference type="Proteomes" id="UP000030854">
    <property type="component" value="Unassembled WGS sequence"/>
</dbReference>
<evidence type="ECO:0000313" key="2">
    <source>
        <dbReference type="Proteomes" id="UP000030854"/>
    </source>
</evidence>
<dbReference type="AlphaFoldDB" id="A0A0B1NXQ7"/>
<comment type="caution">
    <text evidence="1">The sequence shown here is derived from an EMBL/GenBank/DDBJ whole genome shotgun (WGS) entry which is preliminary data.</text>
</comment>
<dbReference type="EMBL" id="JNVN01003666">
    <property type="protein sequence ID" value="KHJ30753.1"/>
    <property type="molecule type" value="Genomic_DNA"/>
</dbReference>
<keyword evidence="2" id="KW-1185">Reference proteome</keyword>
<dbReference type="HOGENOM" id="CLU_018153_6_1_1"/>
<name>A0A0B1NXQ7_UNCNE</name>
<gene>
    <name evidence="1" type="ORF">EV44_g4111</name>
</gene>
<reference evidence="1 2" key="1">
    <citation type="journal article" date="2014" name="BMC Genomics">
        <title>Adaptive genomic structural variation in the grape powdery mildew pathogen, Erysiphe necator.</title>
        <authorList>
            <person name="Jones L."/>
            <person name="Riaz S."/>
            <person name="Morales-Cruz A."/>
            <person name="Amrine K.C."/>
            <person name="McGuire B."/>
            <person name="Gubler W.D."/>
            <person name="Walker M.A."/>
            <person name="Cantu D."/>
        </authorList>
    </citation>
    <scope>NUCLEOTIDE SEQUENCE [LARGE SCALE GENOMIC DNA]</scope>
    <source>
        <strain evidence="2">c</strain>
    </source>
</reference>
<protein>
    <submittedName>
        <fullName evidence="1">Putative eka-like protein</fullName>
    </submittedName>
</protein>
<organism evidence="1 2">
    <name type="scientific">Uncinula necator</name>
    <name type="common">Grape powdery mildew</name>
    <dbReference type="NCBI Taxonomy" id="52586"/>
    <lineage>
        <taxon>Eukaryota</taxon>
        <taxon>Fungi</taxon>
        <taxon>Dikarya</taxon>
        <taxon>Ascomycota</taxon>
        <taxon>Pezizomycotina</taxon>
        <taxon>Leotiomycetes</taxon>
        <taxon>Erysiphales</taxon>
        <taxon>Erysiphaceae</taxon>
        <taxon>Erysiphe</taxon>
    </lineage>
</organism>
<accession>A0A0B1NXQ7</accession>
<proteinExistence type="predicted"/>
<sequence>MNDIKPVQSGFALSPCNNEAREAILTTGNSLFMTGAKVEHATNWTPVIIPTVPTSIRKEHGEVEVSSSMPTEEVERVCSIRPAHVKLYGRNKAEAPHRTWMAYFSKSSCAGFRVFDESGIARQFKKQKP</sequence>
<evidence type="ECO:0000313" key="1">
    <source>
        <dbReference type="EMBL" id="KHJ30753.1"/>
    </source>
</evidence>